<dbReference type="PANTHER" id="PTHR43918">
    <property type="entry name" value="ACETYLCHOLINESTERASE"/>
    <property type="match status" value="1"/>
</dbReference>
<dbReference type="Pfam" id="PF00135">
    <property type="entry name" value="COesterase"/>
    <property type="match status" value="1"/>
</dbReference>
<feature type="domain" description="Carboxylesterase type B" evidence="5">
    <location>
        <begin position="36"/>
        <end position="337"/>
    </location>
</feature>
<dbReference type="ESTHER" id="9homo-a0a0c3faa3">
    <property type="family name" value="Fungal_carboxylesterase_lipase"/>
</dbReference>
<evidence type="ECO:0000256" key="4">
    <source>
        <dbReference type="SAM" id="MobiDB-lite"/>
    </source>
</evidence>
<feature type="coiled-coil region" evidence="3">
    <location>
        <begin position="455"/>
        <end position="482"/>
    </location>
</feature>
<dbReference type="OrthoDB" id="408631at2759"/>
<dbReference type="PANTHER" id="PTHR43918:SF4">
    <property type="entry name" value="CARBOXYLIC ESTER HYDROLASE"/>
    <property type="match status" value="1"/>
</dbReference>
<gene>
    <name evidence="6" type="ORF">PILCRDRAFT_12688</name>
</gene>
<evidence type="ECO:0000256" key="3">
    <source>
        <dbReference type="SAM" id="Coils"/>
    </source>
</evidence>
<organism evidence="6 7">
    <name type="scientific">Piloderma croceum (strain F 1598)</name>
    <dbReference type="NCBI Taxonomy" id="765440"/>
    <lineage>
        <taxon>Eukaryota</taxon>
        <taxon>Fungi</taxon>
        <taxon>Dikarya</taxon>
        <taxon>Basidiomycota</taxon>
        <taxon>Agaricomycotina</taxon>
        <taxon>Agaricomycetes</taxon>
        <taxon>Agaricomycetidae</taxon>
        <taxon>Atheliales</taxon>
        <taxon>Atheliaceae</taxon>
        <taxon>Piloderma</taxon>
    </lineage>
</organism>
<dbReference type="InterPro" id="IPR002018">
    <property type="entry name" value="CarbesteraseB"/>
</dbReference>
<evidence type="ECO:0000256" key="2">
    <source>
        <dbReference type="ARBA" id="ARBA00022801"/>
    </source>
</evidence>
<dbReference type="STRING" id="765440.A0A0C3FAA3"/>
<dbReference type="AlphaFoldDB" id="A0A0C3FAA3"/>
<keyword evidence="3" id="KW-0175">Coiled coil</keyword>
<feature type="region of interest" description="Disordered" evidence="4">
    <location>
        <begin position="651"/>
        <end position="685"/>
    </location>
</feature>
<keyword evidence="2" id="KW-0378">Hydrolase</keyword>
<dbReference type="Proteomes" id="UP000054166">
    <property type="component" value="Unassembled WGS sequence"/>
</dbReference>
<dbReference type="GO" id="GO:0052689">
    <property type="term" value="F:carboxylic ester hydrolase activity"/>
    <property type="evidence" value="ECO:0007669"/>
    <property type="project" value="TreeGrafter"/>
</dbReference>
<dbReference type="EMBL" id="KN833033">
    <property type="protein sequence ID" value="KIM76646.1"/>
    <property type="molecule type" value="Genomic_DNA"/>
</dbReference>
<sequence length="685" mass="74331">MVVAGIGSPVGGAAYRMPRKGVIFVEGSVDPRYGKGILRFHAPQAPANVTGVQDAASFLPQCLQAQNGASQTNPFVRNPLSRKRENMPASEDCLFLDVSVPDIGRADRLPVVVWIHGGGYDSGGAALYPQAALVADSQNRAIAVSIQYRLGAFGFLAGPSVKKRGALNAGLLDQNFALKLFGGDPKVIWGQSAGVSRSVLQHVVAHAGRTDPPLFRAAITSSTFLPPQYAADDPIPTLLYDEIVTSINCTKAADLSACLVAVDSYILSQANDAVVSSAFYGTTVFVPVVDGTFIAERPTVTLDRQVVNGDVLLSVTNTREGFGFALPNGTNTTDFREADQAANYYTALDATIPQASDQGVAIMGEFVLGRRPLPKKFDPTNLTPAWNHWSSNNTEMLFNKTSANEPDIWAISTDAGLLERCAFWHSVASAGSATRHLSALFIYDLLAPLLAFPVVTMSEQRLADFEQKLANLEERVGLLESVTQPIFKSSLAKGACDCLFWSQPSLMNRFVFPADIQLLQRLTEILGGNRDNKGTEAVRLFQLHAAGKAVSGRDASFITRAQLPRNPTRYPTFLDSVTSVDIDETILQRLRSEDWYTMIVDARNKSAHEMTPRQLTTFIKYLADGSDDKRFYAALFAFVFQFPYTDTDKQPDSIQSQILTNSGSGDTLVSLDSDTDIEDSGAEKQ</sequence>
<evidence type="ECO:0000259" key="5">
    <source>
        <dbReference type="Pfam" id="PF00135"/>
    </source>
</evidence>
<evidence type="ECO:0000313" key="6">
    <source>
        <dbReference type="EMBL" id="KIM76646.1"/>
    </source>
</evidence>
<proteinExistence type="inferred from homology"/>
<dbReference type="InterPro" id="IPR050654">
    <property type="entry name" value="AChE-related_enzymes"/>
</dbReference>
<evidence type="ECO:0000256" key="1">
    <source>
        <dbReference type="ARBA" id="ARBA00005964"/>
    </source>
</evidence>
<dbReference type="InterPro" id="IPR029058">
    <property type="entry name" value="AB_hydrolase_fold"/>
</dbReference>
<dbReference type="SUPFAM" id="SSF53474">
    <property type="entry name" value="alpha/beta-Hydrolases"/>
    <property type="match status" value="1"/>
</dbReference>
<name>A0A0C3FAA3_PILCF</name>
<feature type="compositionally biased region" description="Acidic residues" evidence="4">
    <location>
        <begin position="673"/>
        <end position="685"/>
    </location>
</feature>
<dbReference type="InParanoid" id="A0A0C3FAA3"/>
<evidence type="ECO:0000313" key="7">
    <source>
        <dbReference type="Proteomes" id="UP000054166"/>
    </source>
</evidence>
<keyword evidence="7" id="KW-1185">Reference proteome</keyword>
<accession>A0A0C3FAA3</accession>
<feature type="compositionally biased region" description="Polar residues" evidence="4">
    <location>
        <begin position="652"/>
        <end position="672"/>
    </location>
</feature>
<dbReference type="Gene3D" id="3.40.50.1820">
    <property type="entry name" value="alpha/beta hydrolase"/>
    <property type="match status" value="1"/>
</dbReference>
<dbReference type="HOGENOM" id="CLU_401752_0_0_1"/>
<protein>
    <recommendedName>
        <fullName evidence="5">Carboxylesterase type B domain-containing protein</fullName>
    </recommendedName>
</protein>
<reference evidence="7" key="2">
    <citation type="submission" date="2015-01" db="EMBL/GenBank/DDBJ databases">
        <title>Evolutionary Origins and Diversification of the Mycorrhizal Mutualists.</title>
        <authorList>
            <consortium name="DOE Joint Genome Institute"/>
            <consortium name="Mycorrhizal Genomics Consortium"/>
            <person name="Kohler A."/>
            <person name="Kuo A."/>
            <person name="Nagy L.G."/>
            <person name="Floudas D."/>
            <person name="Copeland A."/>
            <person name="Barry K.W."/>
            <person name="Cichocki N."/>
            <person name="Veneault-Fourrey C."/>
            <person name="LaButti K."/>
            <person name="Lindquist E.A."/>
            <person name="Lipzen A."/>
            <person name="Lundell T."/>
            <person name="Morin E."/>
            <person name="Murat C."/>
            <person name="Riley R."/>
            <person name="Ohm R."/>
            <person name="Sun H."/>
            <person name="Tunlid A."/>
            <person name="Henrissat B."/>
            <person name="Grigoriev I.V."/>
            <person name="Hibbett D.S."/>
            <person name="Martin F."/>
        </authorList>
    </citation>
    <scope>NUCLEOTIDE SEQUENCE [LARGE SCALE GENOMIC DNA]</scope>
    <source>
        <strain evidence="7">F 1598</strain>
    </source>
</reference>
<reference evidence="6 7" key="1">
    <citation type="submission" date="2014-04" db="EMBL/GenBank/DDBJ databases">
        <authorList>
            <consortium name="DOE Joint Genome Institute"/>
            <person name="Kuo A."/>
            <person name="Tarkka M."/>
            <person name="Buscot F."/>
            <person name="Kohler A."/>
            <person name="Nagy L.G."/>
            <person name="Floudas D."/>
            <person name="Copeland A."/>
            <person name="Barry K.W."/>
            <person name="Cichocki N."/>
            <person name="Veneault-Fourrey C."/>
            <person name="LaButti K."/>
            <person name="Lindquist E.A."/>
            <person name="Lipzen A."/>
            <person name="Lundell T."/>
            <person name="Morin E."/>
            <person name="Murat C."/>
            <person name="Sun H."/>
            <person name="Tunlid A."/>
            <person name="Henrissat B."/>
            <person name="Grigoriev I.V."/>
            <person name="Hibbett D.S."/>
            <person name="Martin F."/>
            <person name="Nordberg H.P."/>
            <person name="Cantor M.N."/>
            <person name="Hua S.X."/>
        </authorList>
    </citation>
    <scope>NUCLEOTIDE SEQUENCE [LARGE SCALE GENOMIC DNA]</scope>
    <source>
        <strain evidence="6 7">F 1598</strain>
    </source>
</reference>
<comment type="similarity">
    <text evidence="1">Belongs to the type-B carboxylesterase/lipase family.</text>
</comment>